<evidence type="ECO:0000256" key="2">
    <source>
        <dbReference type="SAM" id="Phobius"/>
    </source>
</evidence>
<dbReference type="EMBL" id="JAVBIK010000003">
    <property type="protein sequence ID" value="MDT7520754.1"/>
    <property type="molecule type" value="Genomic_DNA"/>
</dbReference>
<proteinExistence type="predicted"/>
<keyword evidence="2" id="KW-0472">Membrane</keyword>
<protein>
    <submittedName>
        <fullName evidence="3">Uncharacterized protein</fullName>
    </submittedName>
</protein>
<feature type="region of interest" description="Disordered" evidence="1">
    <location>
        <begin position="242"/>
        <end position="266"/>
    </location>
</feature>
<dbReference type="RefSeq" id="WP_313876417.1">
    <property type="nucleotide sequence ID" value="NZ_JAVBIK010000003.1"/>
</dbReference>
<keyword evidence="4" id="KW-1185">Reference proteome</keyword>
<accession>A0ABU3KU47</accession>
<gene>
    <name evidence="3" type="ORF">RAE19_19120</name>
</gene>
<feature type="compositionally biased region" description="Polar residues" evidence="1">
    <location>
        <begin position="243"/>
        <end position="256"/>
    </location>
</feature>
<dbReference type="Proteomes" id="UP001321700">
    <property type="component" value="Unassembled WGS sequence"/>
</dbReference>
<comment type="caution">
    <text evidence="3">The sequence shown here is derived from an EMBL/GenBank/DDBJ whole genome shotgun (WGS) entry which is preliminary data.</text>
</comment>
<reference evidence="3 4" key="1">
    <citation type="submission" date="2023-08" db="EMBL/GenBank/DDBJ databases">
        <title>Rhodoferax potami sp. nov. and Rhodoferax mekongensis sp. nov., isolated from the Mekong River in Thailand.</title>
        <authorList>
            <person name="Kitikhun S."/>
            <person name="Charoenyingcharoen P."/>
            <person name="Siriarchawattana P."/>
            <person name="Likhitrattanapisal S."/>
            <person name="Nilsakha T."/>
            <person name="Chanpet A."/>
            <person name="Rattanawaree P."/>
            <person name="Ingsriswang S."/>
        </authorList>
    </citation>
    <scope>NUCLEOTIDE SEQUENCE [LARGE SCALE GENOMIC DNA]</scope>
    <source>
        <strain evidence="3 4">TBRC 17660</strain>
    </source>
</reference>
<feature type="transmembrane region" description="Helical" evidence="2">
    <location>
        <begin position="128"/>
        <end position="152"/>
    </location>
</feature>
<keyword evidence="2" id="KW-0812">Transmembrane</keyword>
<name>A0ABU3KU47_9BURK</name>
<keyword evidence="2" id="KW-1133">Transmembrane helix</keyword>
<sequence>MSTTLNPVLVSLPQVPEPNQDVSAGDAFITRSPNRSNENVEVCESINDSIRFVIRQRNYLQARHIGNNKELKDSSIDADRVDIKVHKQSIVENGKSDSLLKNNNQISNEFASSVCGSTQLPFTQRHPFLSALFGAIVTIFATPFIALGNMIITPFLMGAAFISQACGKGEIAKRIGGWGLTKVLMGVNASLLAKGELSTFELAAMAIMVPYTVVVGIMASGYNLYESSQEFLNKQNHDAKLDNQATNPPRFNTERNSAPEDLNVID</sequence>
<evidence type="ECO:0000256" key="1">
    <source>
        <dbReference type="SAM" id="MobiDB-lite"/>
    </source>
</evidence>
<evidence type="ECO:0000313" key="3">
    <source>
        <dbReference type="EMBL" id="MDT7520754.1"/>
    </source>
</evidence>
<organism evidence="3 4">
    <name type="scientific">Rhodoferax potami</name>
    <dbReference type="NCBI Taxonomy" id="3068338"/>
    <lineage>
        <taxon>Bacteria</taxon>
        <taxon>Pseudomonadati</taxon>
        <taxon>Pseudomonadota</taxon>
        <taxon>Betaproteobacteria</taxon>
        <taxon>Burkholderiales</taxon>
        <taxon>Comamonadaceae</taxon>
        <taxon>Rhodoferax</taxon>
    </lineage>
</organism>
<evidence type="ECO:0000313" key="4">
    <source>
        <dbReference type="Proteomes" id="UP001321700"/>
    </source>
</evidence>
<feature type="transmembrane region" description="Helical" evidence="2">
    <location>
        <begin position="202"/>
        <end position="225"/>
    </location>
</feature>